<reference evidence="2" key="1">
    <citation type="submission" date="2018-06" db="EMBL/GenBank/DDBJ databases">
        <authorList>
            <person name="Zhirakovskaya E."/>
        </authorList>
    </citation>
    <scope>NUCLEOTIDE SEQUENCE</scope>
</reference>
<sequence length="311" mass="35024">TSNNYKGVWPVLITPYNDDLSIDIDGYRKMLEWYSSLDLGGVYANCQSSEMFELTDDERLLLITEALKVVDRKFPVVATGNFGNNIDEHIEFIKKVADAGAEIVMLTVPTFHNTDEELEKYYLTIVEKTDAKLGIYECPVPRSYNLGLGLVKVLADSGRFFAYKETSCNIDRIKKLIEITSDTNLAYLQANVPYMLEAVKLGAPGSMNIAANWIPDLEIEVLKRGLEGDANADELNGILCGMEMAQRSVHPMGVKYLISKRGIPIKPLTRYPRILSPEEMYSLDQASKVWFDENGELRILKDSKFVVDSIK</sequence>
<accession>A0A3B1CCV1</accession>
<protein>
    <recommendedName>
        <fullName evidence="3">4-hydroxy-tetrahydrodipicolinate synthase</fullName>
    </recommendedName>
</protein>
<evidence type="ECO:0008006" key="3">
    <source>
        <dbReference type="Google" id="ProtNLM"/>
    </source>
</evidence>
<dbReference type="InterPro" id="IPR002220">
    <property type="entry name" value="DapA-like"/>
</dbReference>
<dbReference type="SUPFAM" id="SSF51569">
    <property type="entry name" value="Aldolase"/>
    <property type="match status" value="1"/>
</dbReference>
<dbReference type="GO" id="GO:0008840">
    <property type="term" value="F:4-hydroxy-tetrahydrodipicolinate synthase activity"/>
    <property type="evidence" value="ECO:0007669"/>
    <property type="project" value="TreeGrafter"/>
</dbReference>
<dbReference type="AlphaFoldDB" id="A0A3B1CCV1"/>
<dbReference type="PIRSF" id="PIRSF001365">
    <property type="entry name" value="DHDPS"/>
    <property type="match status" value="1"/>
</dbReference>
<organism evidence="2">
    <name type="scientific">hydrothermal vent metagenome</name>
    <dbReference type="NCBI Taxonomy" id="652676"/>
    <lineage>
        <taxon>unclassified sequences</taxon>
        <taxon>metagenomes</taxon>
        <taxon>ecological metagenomes</taxon>
    </lineage>
</organism>
<dbReference type="InterPro" id="IPR013785">
    <property type="entry name" value="Aldolase_TIM"/>
</dbReference>
<gene>
    <name evidence="2" type="ORF">MNBD_IGNAVI01-602</name>
</gene>
<dbReference type="Gene3D" id="3.20.20.70">
    <property type="entry name" value="Aldolase class I"/>
    <property type="match status" value="1"/>
</dbReference>
<evidence type="ECO:0000313" key="2">
    <source>
        <dbReference type="EMBL" id="VAX16505.1"/>
    </source>
</evidence>
<dbReference type="CDD" id="cd00408">
    <property type="entry name" value="DHDPS-like"/>
    <property type="match status" value="1"/>
</dbReference>
<keyword evidence="1" id="KW-0456">Lyase</keyword>
<proteinExistence type="predicted"/>
<dbReference type="Pfam" id="PF00701">
    <property type="entry name" value="DHDPS"/>
    <property type="match status" value="1"/>
</dbReference>
<name>A0A3B1CCV1_9ZZZZ</name>
<dbReference type="PANTHER" id="PTHR12128">
    <property type="entry name" value="DIHYDRODIPICOLINATE SYNTHASE"/>
    <property type="match status" value="1"/>
</dbReference>
<dbReference type="PANTHER" id="PTHR12128:SF66">
    <property type="entry name" value="4-HYDROXY-2-OXOGLUTARATE ALDOLASE, MITOCHONDRIAL"/>
    <property type="match status" value="1"/>
</dbReference>
<dbReference type="EMBL" id="UOGD01000051">
    <property type="protein sequence ID" value="VAX16505.1"/>
    <property type="molecule type" value="Genomic_DNA"/>
</dbReference>
<evidence type="ECO:0000256" key="1">
    <source>
        <dbReference type="ARBA" id="ARBA00023239"/>
    </source>
</evidence>
<feature type="non-terminal residue" evidence="2">
    <location>
        <position position="1"/>
    </location>
</feature>
<dbReference type="SMART" id="SM01130">
    <property type="entry name" value="DHDPS"/>
    <property type="match status" value="1"/>
</dbReference>